<feature type="active site" description="Proton acceptor" evidence="9">
    <location>
        <position position="219"/>
    </location>
</feature>
<name>A0A7W9W321_9FIRM</name>
<reference evidence="11 12" key="1">
    <citation type="submission" date="2020-08" db="EMBL/GenBank/DDBJ databases">
        <title>Genomic Encyclopedia of Type Strains, Phase IV (KMG-IV): sequencing the most valuable type-strain genomes for metagenomic binning, comparative biology and taxonomic classification.</title>
        <authorList>
            <person name="Goeker M."/>
        </authorList>
    </citation>
    <scope>NUCLEOTIDE SEQUENCE [LARGE SCALE GENOMIC DNA]</scope>
    <source>
        <strain evidence="11 12">DSM 17245</strain>
    </source>
</reference>
<dbReference type="GO" id="GO:0005829">
    <property type="term" value="C:cytosol"/>
    <property type="evidence" value="ECO:0007669"/>
    <property type="project" value="TreeGrafter"/>
</dbReference>
<dbReference type="SUPFAM" id="SSF54506">
    <property type="entry name" value="Diaminopimelate epimerase-like"/>
    <property type="match status" value="1"/>
</dbReference>
<comment type="caution">
    <text evidence="9">Lacks conserved residue(s) required for the propagation of feature annotation.</text>
</comment>
<dbReference type="GO" id="GO:0009089">
    <property type="term" value="P:lysine biosynthetic process via diaminopimelate"/>
    <property type="evidence" value="ECO:0007669"/>
    <property type="project" value="UniProtKB-UniRule"/>
</dbReference>
<evidence type="ECO:0000256" key="4">
    <source>
        <dbReference type="ARBA" id="ARBA00022490"/>
    </source>
</evidence>
<feature type="binding site" evidence="9">
    <location>
        <position position="151"/>
    </location>
    <ligand>
        <name>substrate</name>
    </ligand>
</feature>
<evidence type="ECO:0000256" key="1">
    <source>
        <dbReference type="ARBA" id="ARBA00005196"/>
    </source>
</evidence>
<dbReference type="Pfam" id="PF01678">
    <property type="entry name" value="DAP_epimerase"/>
    <property type="match status" value="2"/>
</dbReference>
<feature type="binding site" evidence="9">
    <location>
        <position position="62"/>
    </location>
    <ligand>
        <name>substrate</name>
    </ligand>
</feature>
<dbReference type="GeneID" id="85015050"/>
<keyword evidence="4 9" id="KW-0963">Cytoplasm</keyword>
<comment type="subunit">
    <text evidence="9">Homodimer.</text>
</comment>
<dbReference type="EMBL" id="JACHHH010000007">
    <property type="protein sequence ID" value="MBB6041524.1"/>
    <property type="molecule type" value="Genomic_DNA"/>
</dbReference>
<accession>A0A7W9W321</accession>
<dbReference type="InterPro" id="IPR018510">
    <property type="entry name" value="DAP_epimerase_AS"/>
</dbReference>
<evidence type="ECO:0000313" key="11">
    <source>
        <dbReference type="EMBL" id="MBB6041524.1"/>
    </source>
</evidence>
<feature type="active site" description="Proton donor" evidence="9">
    <location>
        <position position="71"/>
    </location>
</feature>
<feature type="binding site" evidence="9">
    <location>
        <position position="192"/>
    </location>
    <ligand>
        <name>substrate</name>
    </ligand>
</feature>
<comment type="caution">
    <text evidence="11">The sequence shown here is derived from an EMBL/GenBank/DDBJ whole genome shotgun (WGS) entry which is preliminary data.</text>
</comment>
<feature type="binding site" evidence="9">
    <location>
        <position position="11"/>
    </location>
    <ligand>
        <name>substrate</name>
    </ligand>
</feature>
<dbReference type="Proteomes" id="UP000522163">
    <property type="component" value="Unassembled WGS sequence"/>
</dbReference>
<keyword evidence="6 9" id="KW-0457">Lysine biosynthesis</keyword>
<evidence type="ECO:0000256" key="9">
    <source>
        <dbReference type="HAMAP-Rule" id="MF_00197"/>
    </source>
</evidence>
<keyword evidence="7 9" id="KW-0413">Isomerase</keyword>
<dbReference type="HAMAP" id="MF_00197">
    <property type="entry name" value="DAP_epimerase"/>
    <property type="match status" value="1"/>
</dbReference>
<evidence type="ECO:0000256" key="3">
    <source>
        <dbReference type="ARBA" id="ARBA00013080"/>
    </source>
</evidence>
<comment type="similarity">
    <text evidence="2 9">Belongs to the diaminopimelate epimerase family.</text>
</comment>
<gene>
    <name evidence="9" type="primary">dapF</name>
    <name evidence="11" type="ORF">HNQ46_001507</name>
</gene>
<keyword evidence="5 9" id="KW-0028">Amino-acid biosynthesis</keyword>
<evidence type="ECO:0000256" key="5">
    <source>
        <dbReference type="ARBA" id="ARBA00022605"/>
    </source>
</evidence>
<comment type="catalytic activity">
    <reaction evidence="8 9">
        <text>(2S,6S)-2,6-diaminopimelate = meso-2,6-diaminopimelate</text>
        <dbReference type="Rhea" id="RHEA:15393"/>
        <dbReference type="ChEBI" id="CHEBI:57609"/>
        <dbReference type="ChEBI" id="CHEBI:57791"/>
        <dbReference type="EC" id="5.1.1.7"/>
    </reaction>
</comment>
<proteinExistence type="inferred from homology"/>
<dbReference type="EC" id="5.1.1.7" evidence="3 9"/>
<dbReference type="UniPathway" id="UPA00034">
    <property type="reaction ID" value="UER00025"/>
</dbReference>
<sequence>MKFTKMEGLGNDYVYVNAFKEKVENPVELARRIADRHFGVGGDGLILIEPSDKADAYMHMFNADGSEGSMCGNGIRCVAKYIYDHGIVDKERRQLRIETKSGIKDIEIFVKDGKMEKATVDMGEVKLDGELPENIEVRGMSLQFVGIDVGNPHAVYFLEDNPELSVSSVSELDLEKIGKDFEEHPRFPDKVNAEFIQVLSPSEIRFRVYERGSGETLACGTGATAAVVAGILMGRLEDKATVHLLGGDLEISYDKKTGHAFMTGPAREVFNGEWI</sequence>
<dbReference type="PROSITE" id="PS01326">
    <property type="entry name" value="DAP_EPIMERASE"/>
    <property type="match status" value="1"/>
</dbReference>
<feature type="binding site" evidence="9">
    <location>
        <begin position="220"/>
        <end position="221"/>
    </location>
    <ligand>
        <name>substrate</name>
    </ligand>
</feature>
<feature type="site" description="Could be important to modulate the pK values of the two catalytic cysteine residues" evidence="9">
    <location>
        <position position="153"/>
    </location>
</feature>
<evidence type="ECO:0000256" key="2">
    <source>
        <dbReference type="ARBA" id="ARBA00010219"/>
    </source>
</evidence>
<dbReference type="GO" id="GO:0008837">
    <property type="term" value="F:diaminopimelate epimerase activity"/>
    <property type="evidence" value="ECO:0007669"/>
    <property type="project" value="UniProtKB-UniRule"/>
</dbReference>
<feature type="binding site" evidence="9">
    <location>
        <begin position="72"/>
        <end position="73"/>
    </location>
    <ligand>
        <name>substrate</name>
    </ligand>
</feature>
<protein>
    <recommendedName>
        <fullName evidence="3 9">Diaminopimelate epimerase</fullName>
        <shortName evidence="9">DAP epimerase</shortName>
        <ecNumber evidence="3 9">5.1.1.7</ecNumber>
    </recommendedName>
    <alternativeName>
        <fullName evidence="9">PLP-independent amino acid racemase</fullName>
    </alternativeName>
</protein>
<dbReference type="NCBIfam" id="TIGR00652">
    <property type="entry name" value="DapF"/>
    <property type="match status" value="1"/>
</dbReference>
<organism evidence="11 12">
    <name type="scientific">Oribacterium sinus</name>
    <dbReference type="NCBI Taxonomy" id="237576"/>
    <lineage>
        <taxon>Bacteria</taxon>
        <taxon>Bacillati</taxon>
        <taxon>Bacillota</taxon>
        <taxon>Clostridia</taxon>
        <taxon>Lachnospirales</taxon>
        <taxon>Lachnospiraceae</taxon>
        <taxon>Oribacterium</taxon>
    </lineage>
</organism>
<dbReference type="RefSeq" id="WP_183684127.1">
    <property type="nucleotide sequence ID" value="NZ_JACHHH010000007.1"/>
</dbReference>
<comment type="function">
    <text evidence="9">Catalyzes the stereoinversion of LL-2,6-diaminopimelate (L,L-DAP) to meso-diaminopimelate (meso-DAP), a precursor of L-lysine and an essential component of the bacterial peptidoglycan.</text>
</comment>
<dbReference type="InterPro" id="IPR001653">
    <property type="entry name" value="DAP_epimerase_DapF"/>
</dbReference>
<evidence type="ECO:0000256" key="7">
    <source>
        <dbReference type="ARBA" id="ARBA00023235"/>
    </source>
</evidence>
<dbReference type="PANTHER" id="PTHR31689">
    <property type="entry name" value="DIAMINOPIMELATE EPIMERASE, CHLOROPLASTIC"/>
    <property type="match status" value="1"/>
</dbReference>
<feature type="binding site" evidence="9">
    <location>
        <begin position="210"/>
        <end position="211"/>
    </location>
    <ligand>
        <name>substrate</name>
    </ligand>
</feature>
<feature type="site" description="Could be important to modulate the pK values of the two catalytic cysteine residues" evidence="9">
    <location>
        <position position="210"/>
    </location>
</feature>
<evidence type="ECO:0000256" key="8">
    <source>
        <dbReference type="ARBA" id="ARBA00051712"/>
    </source>
</evidence>
<evidence type="ECO:0000256" key="10">
    <source>
        <dbReference type="PROSITE-ProRule" id="PRU10125"/>
    </source>
</evidence>
<comment type="pathway">
    <text evidence="1 9">Amino-acid biosynthesis; L-lysine biosynthesis via DAP pathway; DL-2,6-diaminopimelate from LL-2,6-diaminopimelate: step 1/1.</text>
</comment>
<comment type="subcellular location">
    <subcellularLocation>
        <location evidence="9">Cytoplasm</location>
    </subcellularLocation>
</comment>
<dbReference type="FunFam" id="3.10.310.10:FF:000001">
    <property type="entry name" value="Diaminopimelate epimerase"/>
    <property type="match status" value="1"/>
</dbReference>
<dbReference type="Gene3D" id="3.10.310.10">
    <property type="entry name" value="Diaminopimelate Epimerase, Chain A, domain 1"/>
    <property type="match status" value="2"/>
</dbReference>
<feature type="active site" evidence="10">
    <location>
        <position position="71"/>
    </location>
</feature>
<dbReference type="PANTHER" id="PTHR31689:SF0">
    <property type="entry name" value="DIAMINOPIMELATE EPIMERASE"/>
    <property type="match status" value="1"/>
</dbReference>
<evidence type="ECO:0000256" key="6">
    <source>
        <dbReference type="ARBA" id="ARBA00023154"/>
    </source>
</evidence>
<evidence type="ECO:0000313" key="12">
    <source>
        <dbReference type="Proteomes" id="UP000522163"/>
    </source>
</evidence>
<dbReference type="AlphaFoldDB" id="A0A7W9W321"/>